<evidence type="ECO:0000313" key="1">
    <source>
        <dbReference type="EMBL" id="GCL65857.1"/>
    </source>
</evidence>
<keyword evidence="2" id="KW-1185">Reference proteome</keyword>
<dbReference type="Proteomes" id="UP000301751">
    <property type="component" value="Unassembled WGS sequence"/>
</dbReference>
<name>A0A480B0J1_9BURK</name>
<comment type="caution">
    <text evidence="1">The sequence shown here is derived from an EMBL/GenBank/DDBJ whole genome shotgun (WGS) entry which is preliminary data.</text>
</comment>
<dbReference type="AlphaFoldDB" id="A0A480B0J1"/>
<gene>
    <name evidence="1" type="ORF">AQPW35_49380</name>
</gene>
<evidence type="ECO:0000313" key="2">
    <source>
        <dbReference type="Proteomes" id="UP000301751"/>
    </source>
</evidence>
<accession>A0A480B0J1</accession>
<dbReference type="EMBL" id="BJCL01000021">
    <property type="protein sequence ID" value="GCL65857.1"/>
    <property type="molecule type" value="Genomic_DNA"/>
</dbReference>
<reference evidence="2" key="1">
    <citation type="submission" date="2019-03" db="EMBL/GenBank/DDBJ databases">
        <title>Aquabacterium pictum sp.nov., the first bacteriochlorophyll a-containing freshwater bacterium in the genus Aquabacterium of the class Betaproteobacteria.</title>
        <authorList>
            <person name="Hirose S."/>
            <person name="Tank M."/>
            <person name="Hara E."/>
            <person name="Tamaki H."/>
            <person name="Takaichi S."/>
            <person name="Haruta S."/>
            <person name="Hanada S."/>
        </authorList>
    </citation>
    <scope>NUCLEOTIDE SEQUENCE [LARGE SCALE GENOMIC DNA]</scope>
    <source>
        <strain evidence="2">W35</strain>
    </source>
</reference>
<protein>
    <submittedName>
        <fullName evidence="1">Uncharacterized protein</fullName>
    </submittedName>
</protein>
<organism evidence="1 2">
    <name type="scientific">Pseudaquabacterium pictum</name>
    <dbReference type="NCBI Taxonomy" id="2315236"/>
    <lineage>
        <taxon>Bacteria</taxon>
        <taxon>Pseudomonadati</taxon>
        <taxon>Pseudomonadota</taxon>
        <taxon>Betaproteobacteria</taxon>
        <taxon>Burkholderiales</taxon>
        <taxon>Sphaerotilaceae</taxon>
        <taxon>Pseudaquabacterium</taxon>
    </lineage>
</organism>
<proteinExistence type="predicted"/>
<dbReference type="OrthoDB" id="8685558at2"/>
<dbReference type="RefSeq" id="WP_137735561.1">
    <property type="nucleotide sequence ID" value="NZ_BJCL01000021.1"/>
</dbReference>
<sequence length="99" mass="10947">MDFLTFDLTEVDDGVSSLEAMASTTSALHAAVMGEVQRVLDWAWRRYPASHGPVDDGMVWDHDLQVTIEEGGWHTVTLTLTGNARFVEEFTATFANGED</sequence>